<evidence type="ECO:0000256" key="4">
    <source>
        <dbReference type="ARBA" id="ARBA00022833"/>
    </source>
</evidence>
<dbReference type="GO" id="GO:0006400">
    <property type="term" value="P:tRNA modification"/>
    <property type="evidence" value="ECO:0007669"/>
    <property type="project" value="InterPro"/>
</dbReference>
<evidence type="ECO:0000259" key="7">
    <source>
        <dbReference type="Pfam" id="PF00749"/>
    </source>
</evidence>
<sequence length="302" mass="33244">MAIHDGRFAPSPTGDLHLGNLRTALLAWLFARSAAGRFVVRMEDLDRHTASRVHEVAQLRGLSALGLDWDGPVLRQSERFPLYRSAIDALARRDLVYPCYCTRREIREAAAAPHDDLPDGAYPGTCRHLTDGQRRALEEQGRQPALRLRADDAEMSFVDRLRGRVTGRVDDFVLRRNDGVPAYNLAVVIDDDAQHIGEVVRADDLLASTPRQLHLISLLGLQAPSYAHVPLVLALDGTRLAKRHGAVTLDELAAAGHDVNQVRTMLGAGLGLCEAGRPVTTDELLARFDPASIPTTPWVWRA</sequence>
<dbReference type="PROSITE" id="PS00178">
    <property type="entry name" value="AA_TRNA_LIGASE_I"/>
    <property type="match status" value="1"/>
</dbReference>
<accession>A0A6J6V625</accession>
<gene>
    <name evidence="8" type="ORF">UFOPK2754_02831</name>
</gene>
<dbReference type="NCBIfam" id="NF004314">
    <property type="entry name" value="PRK05710.1-3"/>
    <property type="match status" value="1"/>
</dbReference>
<evidence type="ECO:0000313" key="8">
    <source>
        <dbReference type="EMBL" id="CAB4766618.1"/>
    </source>
</evidence>
<dbReference type="PRINTS" id="PR00987">
    <property type="entry name" value="TRNASYNTHGLU"/>
</dbReference>
<keyword evidence="5" id="KW-0067">ATP-binding</keyword>
<dbReference type="GO" id="GO:0005524">
    <property type="term" value="F:ATP binding"/>
    <property type="evidence" value="ECO:0007669"/>
    <property type="project" value="UniProtKB-KW"/>
</dbReference>
<evidence type="ECO:0000256" key="3">
    <source>
        <dbReference type="ARBA" id="ARBA00022741"/>
    </source>
</evidence>
<organism evidence="8">
    <name type="scientific">freshwater metagenome</name>
    <dbReference type="NCBI Taxonomy" id="449393"/>
    <lineage>
        <taxon>unclassified sequences</taxon>
        <taxon>metagenomes</taxon>
        <taxon>ecological metagenomes</taxon>
    </lineage>
</organism>
<dbReference type="SUPFAM" id="SSF52374">
    <property type="entry name" value="Nucleotidylyl transferase"/>
    <property type="match status" value="1"/>
</dbReference>
<evidence type="ECO:0000256" key="5">
    <source>
        <dbReference type="ARBA" id="ARBA00022840"/>
    </source>
</evidence>
<dbReference type="InterPro" id="IPR049940">
    <property type="entry name" value="GluQ/Sye"/>
</dbReference>
<dbReference type="GO" id="GO:0004818">
    <property type="term" value="F:glutamate-tRNA ligase activity"/>
    <property type="evidence" value="ECO:0007669"/>
    <property type="project" value="TreeGrafter"/>
</dbReference>
<dbReference type="InterPro" id="IPR020058">
    <property type="entry name" value="Glu/Gln-tRNA-synth_Ib_cat-dom"/>
</dbReference>
<dbReference type="EMBL" id="CAEZYR010000148">
    <property type="protein sequence ID" value="CAB4766618.1"/>
    <property type="molecule type" value="Genomic_DNA"/>
</dbReference>
<evidence type="ECO:0000256" key="2">
    <source>
        <dbReference type="ARBA" id="ARBA00022723"/>
    </source>
</evidence>
<name>A0A6J6V625_9ZZZZ</name>
<keyword evidence="4" id="KW-0862">Zinc</keyword>
<dbReference type="PANTHER" id="PTHR43311">
    <property type="entry name" value="GLUTAMATE--TRNA LIGASE"/>
    <property type="match status" value="1"/>
</dbReference>
<feature type="domain" description="Glutamyl/glutaminyl-tRNA synthetase class Ib catalytic" evidence="7">
    <location>
        <begin position="7"/>
        <end position="266"/>
    </location>
</feature>
<dbReference type="InterPro" id="IPR001412">
    <property type="entry name" value="aa-tRNA-synth_I_CS"/>
</dbReference>
<dbReference type="GO" id="GO:0008270">
    <property type="term" value="F:zinc ion binding"/>
    <property type="evidence" value="ECO:0007669"/>
    <property type="project" value="InterPro"/>
</dbReference>
<dbReference type="Gene3D" id="3.40.50.620">
    <property type="entry name" value="HUPs"/>
    <property type="match status" value="1"/>
</dbReference>
<dbReference type="GO" id="GO:0005829">
    <property type="term" value="C:cytosol"/>
    <property type="evidence" value="ECO:0007669"/>
    <property type="project" value="TreeGrafter"/>
</dbReference>
<dbReference type="NCBIfam" id="TIGR03838">
    <property type="entry name" value="queuosine_YadB"/>
    <property type="match status" value="1"/>
</dbReference>
<dbReference type="InterPro" id="IPR000924">
    <property type="entry name" value="Glu/Gln-tRNA-synth"/>
</dbReference>
<dbReference type="InterPro" id="IPR022380">
    <property type="entry name" value="Glu-Q_tRNA(Asp)_Synthase"/>
</dbReference>
<dbReference type="AlphaFoldDB" id="A0A6J6V625"/>
<keyword evidence="6" id="KW-0030">Aminoacyl-tRNA synthetase</keyword>
<dbReference type="PANTHER" id="PTHR43311:SF1">
    <property type="entry name" value="GLUTAMYL-Q TRNA(ASP) SYNTHETASE"/>
    <property type="match status" value="1"/>
</dbReference>
<reference evidence="8" key="1">
    <citation type="submission" date="2020-05" db="EMBL/GenBank/DDBJ databases">
        <authorList>
            <person name="Chiriac C."/>
            <person name="Salcher M."/>
            <person name="Ghai R."/>
            <person name="Kavagutti S V."/>
        </authorList>
    </citation>
    <scope>NUCLEOTIDE SEQUENCE</scope>
</reference>
<keyword evidence="1" id="KW-0436">Ligase</keyword>
<dbReference type="InterPro" id="IPR014729">
    <property type="entry name" value="Rossmann-like_a/b/a_fold"/>
</dbReference>
<evidence type="ECO:0000256" key="1">
    <source>
        <dbReference type="ARBA" id="ARBA00022598"/>
    </source>
</evidence>
<proteinExistence type="inferred from homology"/>
<dbReference type="HAMAP" id="MF_01428">
    <property type="entry name" value="Glu_Q_tRNA_synth"/>
    <property type="match status" value="1"/>
</dbReference>
<protein>
    <submittedName>
        <fullName evidence="8">Unannotated protein</fullName>
    </submittedName>
</protein>
<dbReference type="GO" id="GO:0006424">
    <property type="term" value="P:glutamyl-tRNA aminoacylation"/>
    <property type="evidence" value="ECO:0007669"/>
    <property type="project" value="InterPro"/>
</dbReference>
<evidence type="ECO:0000256" key="6">
    <source>
        <dbReference type="ARBA" id="ARBA00023146"/>
    </source>
</evidence>
<dbReference type="NCBIfam" id="NF004315">
    <property type="entry name" value="PRK05710.1-4"/>
    <property type="match status" value="1"/>
</dbReference>
<dbReference type="Pfam" id="PF00749">
    <property type="entry name" value="tRNA-synt_1c"/>
    <property type="match status" value="1"/>
</dbReference>
<keyword evidence="2" id="KW-0479">Metal-binding</keyword>
<keyword evidence="3" id="KW-0547">Nucleotide-binding</keyword>